<evidence type="ECO:0000259" key="1">
    <source>
        <dbReference type="PROSITE" id="PS51186"/>
    </source>
</evidence>
<gene>
    <name evidence="2" type="ORF">SAMN02745775_10412</name>
</gene>
<evidence type="ECO:0000313" key="3">
    <source>
        <dbReference type="Proteomes" id="UP000199473"/>
    </source>
</evidence>
<name>A0A1I4AQ68_9PROT</name>
<keyword evidence="3" id="KW-1185">Reference proteome</keyword>
<protein>
    <submittedName>
        <fullName evidence="2">Acetyltransferase (GNAT) domain-containing protein</fullName>
    </submittedName>
</protein>
<dbReference type="EMBL" id="FOSQ01000004">
    <property type="protein sequence ID" value="SFK57879.1"/>
    <property type="molecule type" value="Genomic_DNA"/>
</dbReference>
<evidence type="ECO:0000313" key="2">
    <source>
        <dbReference type="EMBL" id="SFK57879.1"/>
    </source>
</evidence>
<accession>A0A1I4AQ68</accession>
<dbReference type="RefSeq" id="WP_175533896.1">
    <property type="nucleotide sequence ID" value="NZ_FOSQ01000004.1"/>
</dbReference>
<dbReference type="PROSITE" id="PS51186">
    <property type="entry name" value="GNAT"/>
    <property type="match status" value="1"/>
</dbReference>
<dbReference type="SUPFAM" id="SSF55729">
    <property type="entry name" value="Acyl-CoA N-acyltransferases (Nat)"/>
    <property type="match status" value="1"/>
</dbReference>
<keyword evidence="2" id="KW-0808">Transferase</keyword>
<dbReference type="InterPro" id="IPR016181">
    <property type="entry name" value="Acyl_CoA_acyltransferase"/>
</dbReference>
<organism evidence="2 3">
    <name type="scientific">Falsiroseomonas stagni DSM 19981</name>
    <dbReference type="NCBI Taxonomy" id="1123062"/>
    <lineage>
        <taxon>Bacteria</taxon>
        <taxon>Pseudomonadati</taxon>
        <taxon>Pseudomonadota</taxon>
        <taxon>Alphaproteobacteria</taxon>
        <taxon>Acetobacterales</taxon>
        <taxon>Roseomonadaceae</taxon>
        <taxon>Falsiroseomonas</taxon>
    </lineage>
</organism>
<dbReference type="InterPro" id="IPR000182">
    <property type="entry name" value="GNAT_dom"/>
</dbReference>
<dbReference type="STRING" id="1123062.SAMN02745775_10412"/>
<sequence length="165" mass="17590">MFRPARPVIPQGAAPGTTTLRIERIVQLPAGFADLAADAHGSGERMLEVLREDWEAGTIRFDGWGEALFAALGPNGLVGIGGLTRDPFAGDDVVGRVRRFYIRRSARRAGAGRALLAAIVAEASASGYPRLRVRAPASAFAFYEACGFLRAVREKGATHIMPLTA</sequence>
<dbReference type="Gene3D" id="3.40.630.30">
    <property type="match status" value="1"/>
</dbReference>
<dbReference type="GO" id="GO:0016747">
    <property type="term" value="F:acyltransferase activity, transferring groups other than amino-acyl groups"/>
    <property type="evidence" value="ECO:0007669"/>
    <property type="project" value="InterPro"/>
</dbReference>
<dbReference type="Pfam" id="PF13673">
    <property type="entry name" value="Acetyltransf_10"/>
    <property type="match status" value="1"/>
</dbReference>
<dbReference type="AlphaFoldDB" id="A0A1I4AQ68"/>
<proteinExistence type="predicted"/>
<reference evidence="2 3" key="1">
    <citation type="submission" date="2016-10" db="EMBL/GenBank/DDBJ databases">
        <authorList>
            <person name="de Groot N.N."/>
        </authorList>
    </citation>
    <scope>NUCLEOTIDE SEQUENCE [LARGE SCALE GENOMIC DNA]</scope>
    <source>
        <strain evidence="2 3">DSM 19981</strain>
    </source>
</reference>
<feature type="domain" description="N-acetyltransferase" evidence="1">
    <location>
        <begin position="18"/>
        <end position="165"/>
    </location>
</feature>
<dbReference type="Proteomes" id="UP000199473">
    <property type="component" value="Unassembled WGS sequence"/>
</dbReference>